<dbReference type="InterPro" id="IPR001264">
    <property type="entry name" value="Glyco_trans_51"/>
</dbReference>
<dbReference type="Gene3D" id="1.10.3810.10">
    <property type="entry name" value="Biosynthetic peptidoglycan transglycosylase-like"/>
    <property type="match status" value="1"/>
</dbReference>
<proteinExistence type="predicted"/>
<dbReference type="RefSeq" id="WP_344532021.1">
    <property type="nucleotide sequence ID" value="NZ_BAAAPE010000013.1"/>
</dbReference>
<organism evidence="13 14">
    <name type="scientific">Streptomyces albiaxialis</name>
    <dbReference type="NCBI Taxonomy" id="329523"/>
    <lineage>
        <taxon>Bacteria</taxon>
        <taxon>Bacillati</taxon>
        <taxon>Actinomycetota</taxon>
        <taxon>Actinomycetes</taxon>
        <taxon>Kitasatosporales</taxon>
        <taxon>Streptomycetaceae</taxon>
        <taxon>Streptomyces</taxon>
    </lineage>
</organism>
<evidence type="ECO:0000256" key="7">
    <source>
        <dbReference type="ARBA" id="ARBA00034000"/>
    </source>
</evidence>
<keyword evidence="4" id="KW-0808">Transferase</keyword>
<comment type="caution">
    <text evidence="13">The sequence shown here is derived from an EMBL/GenBank/DDBJ whole genome shotgun (WGS) entry which is preliminary data.</text>
</comment>
<evidence type="ECO:0000313" key="13">
    <source>
        <dbReference type="EMBL" id="GAA2090523.1"/>
    </source>
</evidence>
<keyword evidence="10" id="KW-0812">Transmembrane</keyword>
<feature type="compositionally biased region" description="Low complexity" evidence="9">
    <location>
        <begin position="675"/>
        <end position="686"/>
    </location>
</feature>
<evidence type="ECO:0000256" key="3">
    <source>
        <dbReference type="ARBA" id="ARBA00022676"/>
    </source>
</evidence>
<evidence type="ECO:0000256" key="2">
    <source>
        <dbReference type="ARBA" id="ARBA00022670"/>
    </source>
</evidence>
<feature type="compositionally biased region" description="Basic and acidic residues" evidence="9">
    <location>
        <begin position="12"/>
        <end position="24"/>
    </location>
</feature>
<feature type="region of interest" description="Disordered" evidence="9">
    <location>
        <begin position="668"/>
        <end position="782"/>
    </location>
</feature>
<feature type="compositionally biased region" description="Pro residues" evidence="9">
    <location>
        <begin position="696"/>
        <end position="726"/>
    </location>
</feature>
<dbReference type="InterPro" id="IPR012338">
    <property type="entry name" value="Beta-lactam/transpept-like"/>
</dbReference>
<evidence type="ECO:0000256" key="5">
    <source>
        <dbReference type="ARBA" id="ARBA00022801"/>
    </source>
</evidence>
<dbReference type="Pfam" id="PF00912">
    <property type="entry name" value="Transgly"/>
    <property type="match status" value="1"/>
</dbReference>
<evidence type="ECO:0000256" key="6">
    <source>
        <dbReference type="ARBA" id="ARBA00023268"/>
    </source>
</evidence>
<evidence type="ECO:0000256" key="1">
    <source>
        <dbReference type="ARBA" id="ARBA00022645"/>
    </source>
</evidence>
<dbReference type="PANTHER" id="PTHR32282">
    <property type="entry name" value="BINDING PROTEIN TRANSPEPTIDASE, PUTATIVE-RELATED"/>
    <property type="match status" value="1"/>
</dbReference>
<comment type="catalytic activity">
    <reaction evidence="8">
        <text>[GlcNAc-(1-&gt;4)-Mur2Ac(oyl-L-Ala-gamma-D-Glu-L-Lys-D-Ala-D-Ala)](n)-di-trans,octa-cis-undecaprenyl diphosphate + beta-D-GlcNAc-(1-&gt;4)-Mur2Ac(oyl-L-Ala-gamma-D-Glu-L-Lys-D-Ala-D-Ala)-di-trans,octa-cis-undecaprenyl diphosphate = [GlcNAc-(1-&gt;4)-Mur2Ac(oyl-L-Ala-gamma-D-Glu-L-Lys-D-Ala-D-Ala)](n+1)-di-trans,octa-cis-undecaprenyl diphosphate + di-trans,octa-cis-undecaprenyl diphosphate + H(+)</text>
        <dbReference type="Rhea" id="RHEA:23708"/>
        <dbReference type="Rhea" id="RHEA-COMP:9602"/>
        <dbReference type="Rhea" id="RHEA-COMP:9603"/>
        <dbReference type="ChEBI" id="CHEBI:15378"/>
        <dbReference type="ChEBI" id="CHEBI:58405"/>
        <dbReference type="ChEBI" id="CHEBI:60033"/>
        <dbReference type="ChEBI" id="CHEBI:78435"/>
        <dbReference type="EC" id="2.4.99.28"/>
    </reaction>
</comment>
<keyword evidence="10" id="KW-1133">Transmembrane helix</keyword>
<dbReference type="EMBL" id="BAAAPE010000013">
    <property type="protein sequence ID" value="GAA2090523.1"/>
    <property type="molecule type" value="Genomic_DNA"/>
</dbReference>
<keyword evidence="2" id="KW-0645">Protease</keyword>
<comment type="catalytic activity">
    <reaction evidence="7">
        <text>Preferential cleavage: (Ac)2-L-Lys-D-Ala-|-D-Ala. Also transpeptidation of peptidyl-alanyl moieties that are N-acyl substituents of D-alanine.</text>
        <dbReference type="EC" id="3.4.16.4"/>
    </reaction>
</comment>
<protein>
    <submittedName>
        <fullName evidence="13">Transglycosylase domain-containing protein</fullName>
    </submittedName>
</protein>
<sequence>MSDEPNSEAEGWEPRPEGASEENGKKRRRTGWRRVIPTWRMVLGGVLLILLLVSGAMVAGYLLVSIPEPNKAAAAQTNVYLYADGTQIARDGKVNRENISLAQVPKRAQHAVLAAEDRDFYHESAIDPKAMLRAGWKTLTGGDRQGGSTITQQYVKNYYLNQEQTVTRKAKEFFISLKLDREVSKDDVLQGYLNTSYFGRNAYGIQSAAHAYYGKDVSDLTTAEGAYLAALVNSPNAYDTRAHPENRKRAVARWNYVLDGMVKEGWLEESKREKMKFPEPDRAKPPNNMSGQRGYLVEAVKNYLISNKIIDEQRLAAGGFRITTTLQPKKQKAMRDAVDKRLMDQLDKKGRKVDKYVRAGGSSVDPKTGKVVAMYGGIGYTKQYVNNATRRDYQVGSTFKPFIFTSAVQNKSKTQDGVPITARTIYDGTNKREVMSDGRGTDYAPENEDHRSYGQIPVTTAMDKSVNSVFAQMGVDVGPRKVKNTAIDLGVPRGVPNMPEDGSIALGVTTASTLDMAEAYATLANHGKHGHYRLVEKMTRGGEVVELPEQDAKQAVPRVAADSTTAILRSVVKGGTGTAAQAAGRPAAGKTGTAEEDKAAWFAGYTPELSTVIAVMGQDSKSGVQKPLYGAAGKARINGGGFPAEIWGAYTKAALDGTPVRDFKLETDGQSADLPNTQPPTTQAPTTRPPETEDPTTPPPSSEEPPETPTKPEPPSTKPPETPTVPPEIGGVDGGDVIGGDDGGVVGGDTGGDPGGAAANGDPNGGAWDGGNTADGAPGGGW</sequence>
<keyword evidence="10" id="KW-0472">Membrane</keyword>
<feature type="domain" description="Glycosyl transferase family 51" evidence="12">
    <location>
        <begin position="88"/>
        <end position="261"/>
    </location>
</feature>
<evidence type="ECO:0000313" key="14">
    <source>
        <dbReference type="Proteomes" id="UP001500016"/>
    </source>
</evidence>
<keyword evidence="6" id="KW-0511">Multifunctional enzyme</keyword>
<evidence type="ECO:0000259" key="11">
    <source>
        <dbReference type="Pfam" id="PF00905"/>
    </source>
</evidence>
<evidence type="ECO:0000256" key="10">
    <source>
        <dbReference type="SAM" id="Phobius"/>
    </source>
</evidence>
<gene>
    <name evidence="13" type="ORF">GCM10009801_55490</name>
</gene>
<name>A0ABN2WFD0_9ACTN</name>
<feature type="compositionally biased region" description="Acidic residues" evidence="9">
    <location>
        <begin position="1"/>
        <end position="11"/>
    </location>
</feature>
<dbReference type="SUPFAM" id="SSF53955">
    <property type="entry name" value="Lysozyme-like"/>
    <property type="match status" value="1"/>
</dbReference>
<feature type="region of interest" description="Disordered" evidence="9">
    <location>
        <begin position="1"/>
        <end position="29"/>
    </location>
</feature>
<dbReference type="InterPro" id="IPR001460">
    <property type="entry name" value="PCN-bd_Tpept"/>
</dbReference>
<keyword evidence="1" id="KW-0121">Carboxypeptidase</keyword>
<feature type="compositionally biased region" description="Gly residues" evidence="9">
    <location>
        <begin position="731"/>
        <end position="755"/>
    </location>
</feature>
<keyword evidence="5" id="KW-0378">Hydrolase</keyword>
<dbReference type="Gene3D" id="3.40.710.10">
    <property type="entry name" value="DD-peptidase/beta-lactamase superfamily"/>
    <property type="match status" value="1"/>
</dbReference>
<evidence type="ECO:0000256" key="8">
    <source>
        <dbReference type="ARBA" id="ARBA00049902"/>
    </source>
</evidence>
<dbReference type="Pfam" id="PF00905">
    <property type="entry name" value="Transpeptidase"/>
    <property type="match status" value="1"/>
</dbReference>
<feature type="transmembrane region" description="Helical" evidence="10">
    <location>
        <begin position="42"/>
        <end position="64"/>
    </location>
</feature>
<keyword evidence="14" id="KW-1185">Reference proteome</keyword>
<evidence type="ECO:0000256" key="9">
    <source>
        <dbReference type="SAM" id="MobiDB-lite"/>
    </source>
</evidence>
<dbReference type="InterPro" id="IPR050396">
    <property type="entry name" value="Glycosyltr_51/Transpeptidase"/>
</dbReference>
<dbReference type="PANTHER" id="PTHR32282:SF34">
    <property type="entry name" value="PENICILLIN-BINDING PROTEIN 1A"/>
    <property type="match status" value="1"/>
</dbReference>
<feature type="domain" description="Penicillin-binding protein transpeptidase" evidence="11">
    <location>
        <begin position="364"/>
        <end position="621"/>
    </location>
</feature>
<evidence type="ECO:0000259" key="12">
    <source>
        <dbReference type="Pfam" id="PF00912"/>
    </source>
</evidence>
<keyword evidence="3" id="KW-0328">Glycosyltransferase</keyword>
<dbReference type="InterPro" id="IPR023346">
    <property type="entry name" value="Lysozyme-like_dom_sf"/>
</dbReference>
<accession>A0ABN2WFD0</accession>
<evidence type="ECO:0000256" key="4">
    <source>
        <dbReference type="ARBA" id="ARBA00022679"/>
    </source>
</evidence>
<dbReference type="InterPro" id="IPR036950">
    <property type="entry name" value="PBP_transglycosylase"/>
</dbReference>
<dbReference type="Proteomes" id="UP001500016">
    <property type="component" value="Unassembled WGS sequence"/>
</dbReference>
<reference evidence="13 14" key="1">
    <citation type="journal article" date="2019" name="Int. J. Syst. Evol. Microbiol.">
        <title>The Global Catalogue of Microorganisms (GCM) 10K type strain sequencing project: providing services to taxonomists for standard genome sequencing and annotation.</title>
        <authorList>
            <consortium name="The Broad Institute Genomics Platform"/>
            <consortium name="The Broad Institute Genome Sequencing Center for Infectious Disease"/>
            <person name="Wu L."/>
            <person name="Ma J."/>
        </authorList>
    </citation>
    <scope>NUCLEOTIDE SEQUENCE [LARGE SCALE GENOMIC DNA]</scope>
    <source>
        <strain evidence="13 14">JCM 15478</strain>
    </source>
</reference>
<dbReference type="SUPFAM" id="SSF56601">
    <property type="entry name" value="beta-lactamase/transpeptidase-like"/>
    <property type="match status" value="1"/>
</dbReference>